<dbReference type="SUPFAM" id="SSF53098">
    <property type="entry name" value="Ribonuclease H-like"/>
    <property type="match status" value="1"/>
</dbReference>
<organism evidence="1 2">
    <name type="scientific">Gymnopilus dilepis</name>
    <dbReference type="NCBI Taxonomy" id="231916"/>
    <lineage>
        <taxon>Eukaryota</taxon>
        <taxon>Fungi</taxon>
        <taxon>Dikarya</taxon>
        <taxon>Basidiomycota</taxon>
        <taxon>Agaricomycotina</taxon>
        <taxon>Agaricomycetes</taxon>
        <taxon>Agaricomycetidae</taxon>
        <taxon>Agaricales</taxon>
        <taxon>Agaricineae</taxon>
        <taxon>Hymenogastraceae</taxon>
        <taxon>Gymnopilus</taxon>
    </lineage>
</organism>
<protein>
    <recommendedName>
        <fullName evidence="3">HAT C-terminal dimerisation domain-containing protein</fullName>
    </recommendedName>
</protein>
<dbReference type="OrthoDB" id="3252425at2759"/>
<comment type="caution">
    <text evidence="1">The sequence shown here is derived from an EMBL/GenBank/DDBJ whole genome shotgun (WGS) entry which is preliminary data.</text>
</comment>
<dbReference type="InterPro" id="IPR012337">
    <property type="entry name" value="RNaseH-like_sf"/>
</dbReference>
<dbReference type="Proteomes" id="UP000284706">
    <property type="component" value="Unassembled WGS sequence"/>
</dbReference>
<dbReference type="InParanoid" id="A0A409Y4P8"/>
<dbReference type="PANTHER" id="PTHR23272:SF161">
    <property type="entry name" value="ZINC FINGER BED DOMAIN-CONTAINING PROTEIN RICESLEEPER 1-LIKE"/>
    <property type="match status" value="1"/>
</dbReference>
<sequence>MLAEELRELELRKFSFAVKNSTTILLPEWYRTLKSLRLAERIMLHDVSTCWNSTYDMLEFSIKYQLAIDRMTAARDLNLCKYELVSVEWRIAGELHDVLKIFKDATLFFSRATPNLATLIPAMDHIDKVLATCSDLPYQFSPAICAALAIGMNALNKYYNKTDHSEVYRIAMSTFLSFNHLLYINFISSVLHPRHKLKYFKKHDWEMSWINTAHQIVRDEFERLYTLVEVEDGEGSNGVGNMLVISCSFPSSSV</sequence>
<dbReference type="EMBL" id="NHYE01001162">
    <property type="protein sequence ID" value="PPQ97931.1"/>
    <property type="molecule type" value="Genomic_DNA"/>
</dbReference>
<accession>A0A409Y4P8</accession>
<dbReference type="STRING" id="231916.A0A409Y4P8"/>
<reference evidence="1 2" key="1">
    <citation type="journal article" date="2018" name="Evol. Lett.">
        <title>Horizontal gene cluster transfer increased hallucinogenic mushroom diversity.</title>
        <authorList>
            <person name="Reynolds H.T."/>
            <person name="Vijayakumar V."/>
            <person name="Gluck-Thaler E."/>
            <person name="Korotkin H.B."/>
            <person name="Matheny P.B."/>
            <person name="Slot J.C."/>
        </authorList>
    </citation>
    <scope>NUCLEOTIDE SEQUENCE [LARGE SCALE GENOMIC DNA]</scope>
    <source>
        <strain evidence="1 2">SRW20</strain>
    </source>
</reference>
<evidence type="ECO:0000313" key="1">
    <source>
        <dbReference type="EMBL" id="PPQ97931.1"/>
    </source>
</evidence>
<name>A0A409Y4P8_9AGAR</name>
<evidence type="ECO:0008006" key="3">
    <source>
        <dbReference type="Google" id="ProtNLM"/>
    </source>
</evidence>
<keyword evidence="2" id="KW-1185">Reference proteome</keyword>
<evidence type="ECO:0000313" key="2">
    <source>
        <dbReference type="Proteomes" id="UP000284706"/>
    </source>
</evidence>
<dbReference type="AlphaFoldDB" id="A0A409Y4P8"/>
<dbReference type="PANTHER" id="PTHR23272">
    <property type="entry name" value="BED FINGER-RELATED"/>
    <property type="match status" value="1"/>
</dbReference>
<proteinExistence type="predicted"/>
<gene>
    <name evidence="1" type="ORF">CVT26_002951</name>
</gene>